<organism evidence="1 2">
    <name type="scientific">Neisseria sicca ATCC 29256</name>
    <dbReference type="NCBI Taxonomy" id="547045"/>
    <lineage>
        <taxon>Bacteria</taxon>
        <taxon>Pseudomonadati</taxon>
        <taxon>Pseudomonadota</taxon>
        <taxon>Betaproteobacteria</taxon>
        <taxon>Neisseriales</taxon>
        <taxon>Neisseriaceae</taxon>
        <taxon>Neisseria</taxon>
    </lineage>
</organism>
<keyword evidence="2" id="KW-1185">Reference proteome</keyword>
<dbReference type="Proteomes" id="UP000005365">
    <property type="component" value="Unassembled WGS sequence"/>
</dbReference>
<dbReference type="EMBL" id="ACKO02000001">
    <property type="protein sequence ID" value="EET46076.1"/>
    <property type="molecule type" value="Genomic_DNA"/>
</dbReference>
<evidence type="ECO:0000313" key="1">
    <source>
        <dbReference type="EMBL" id="EET46076.1"/>
    </source>
</evidence>
<name>C6M102_NEISI</name>
<evidence type="ECO:0000313" key="2">
    <source>
        <dbReference type="Proteomes" id="UP000005365"/>
    </source>
</evidence>
<comment type="caution">
    <text evidence="1">The sequence shown here is derived from an EMBL/GenBank/DDBJ whole genome shotgun (WGS) entry which is preliminary data.</text>
</comment>
<dbReference type="AlphaFoldDB" id="C6M102"/>
<accession>C6M102</accession>
<reference evidence="1" key="1">
    <citation type="submission" date="2009-07" db="EMBL/GenBank/DDBJ databases">
        <authorList>
            <person name="Weinstock G."/>
            <person name="Sodergren E."/>
            <person name="Clifton S."/>
            <person name="Fulton L."/>
            <person name="Fulton B."/>
            <person name="Courtney L."/>
            <person name="Fronick C."/>
            <person name="Harrison M."/>
            <person name="Strong C."/>
            <person name="Farmer C."/>
            <person name="Delahaunty K."/>
            <person name="Markovic C."/>
            <person name="Hall O."/>
            <person name="Minx P."/>
            <person name="Tomlinson C."/>
            <person name="Mitreva M."/>
            <person name="Nelson J."/>
            <person name="Hou S."/>
            <person name="Wollam A."/>
            <person name="Pepin K.H."/>
            <person name="Johnson M."/>
            <person name="Bhonagiri V."/>
            <person name="Nash W.E."/>
            <person name="Warren W."/>
            <person name="Chinwalla A."/>
            <person name="Mardis E.R."/>
            <person name="Wilson R.K."/>
        </authorList>
    </citation>
    <scope>NUCLEOTIDE SEQUENCE [LARGE SCALE GENOMIC DNA]</scope>
    <source>
        <strain evidence="1">ATCC 29256</strain>
    </source>
</reference>
<sequence length="107" mass="12872">MHFSPCEFRYWLIVRRLSNRPTTQNHSLINYQHALLYRTYVFSTQTQSQIICLFRRPVRRILSPHNTYSNKRSSENIVDKIAMIRRCQRPYALPVHGGRCRLVSFLF</sequence>
<proteinExistence type="predicted"/>
<gene>
    <name evidence="1" type="ORF">NEISICOT_00179</name>
</gene>
<protein>
    <submittedName>
        <fullName evidence="1">Uncharacterized protein</fullName>
    </submittedName>
</protein>